<dbReference type="EMBL" id="JAYEET010000001">
    <property type="protein sequence ID" value="MEA1604573.1"/>
    <property type="molecule type" value="Genomic_DNA"/>
</dbReference>
<evidence type="ECO:0000313" key="1">
    <source>
        <dbReference type="EMBL" id="MEA1604573.1"/>
    </source>
</evidence>
<accession>A0ABU5P4S8</accession>
<protein>
    <submittedName>
        <fullName evidence="1">Uncharacterized protein</fullName>
    </submittedName>
</protein>
<organism evidence="1 2">
    <name type="scientific">Pseudomonas spirodelae</name>
    <dbReference type="NCBI Taxonomy" id="3101751"/>
    <lineage>
        <taxon>Bacteria</taxon>
        <taxon>Pseudomonadati</taxon>
        <taxon>Pseudomonadota</taxon>
        <taxon>Gammaproteobacteria</taxon>
        <taxon>Pseudomonadales</taxon>
        <taxon>Pseudomonadaceae</taxon>
        <taxon>Pseudomonas</taxon>
    </lineage>
</organism>
<sequence length="98" mass="11101">MQHNLFISYDLNSPGQKYDLVANKIKALGSWAKVQKSFWYLNTTCTAEEAAKTVWSIMDSNDSLIVVDTASNDAYWFNLAPETSQFIQRHWAAKSHAA</sequence>
<evidence type="ECO:0000313" key="2">
    <source>
        <dbReference type="Proteomes" id="UP001292571"/>
    </source>
</evidence>
<dbReference type="Proteomes" id="UP001292571">
    <property type="component" value="Unassembled WGS sequence"/>
</dbReference>
<reference evidence="1 2" key="1">
    <citation type="submission" date="2023-12" db="EMBL/GenBank/DDBJ databases">
        <title>Pseudomonas sp. T5W1.</title>
        <authorList>
            <person name="Maltman C."/>
        </authorList>
    </citation>
    <scope>NUCLEOTIDE SEQUENCE [LARGE SCALE GENOMIC DNA]</scope>
    <source>
        <strain evidence="1 2">T5W1</strain>
    </source>
</reference>
<dbReference type="RefSeq" id="WP_322947991.1">
    <property type="nucleotide sequence ID" value="NZ_JAYEET010000001.1"/>
</dbReference>
<proteinExistence type="predicted"/>
<keyword evidence="2" id="KW-1185">Reference proteome</keyword>
<comment type="caution">
    <text evidence="1">The sequence shown here is derived from an EMBL/GenBank/DDBJ whole genome shotgun (WGS) entry which is preliminary data.</text>
</comment>
<name>A0ABU5P4S8_9PSED</name>
<gene>
    <name evidence="1" type="ORF">SOP97_01915</name>
</gene>